<evidence type="ECO:0000256" key="1">
    <source>
        <dbReference type="SAM" id="MobiDB-lite"/>
    </source>
</evidence>
<comment type="caution">
    <text evidence="2">The sequence shown here is derived from an EMBL/GenBank/DDBJ whole genome shotgun (WGS) entry which is preliminary data.</text>
</comment>
<dbReference type="AlphaFoldDB" id="A0A8T0KYJ1"/>
<dbReference type="EMBL" id="JABFOF010000002">
    <property type="protein sequence ID" value="KAG2404479.1"/>
    <property type="molecule type" value="Genomic_DNA"/>
</dbReference>
<name>A0A8T0KYJ1_PHAAN</name>
<evidence type="ECO:0000313" key="3">
    <source>
        <dbReference type="Proteomes" id="UP000743370"/>
    </source>
</evidence>
<sequence>MEVEKDAEDDDGGLATLAFAFCISDGGGYAIDATYPGRRFVYVHRVTATMKEKSETKNKQTTASKERLRFEAPPRAAVRRPLCARMERTRKPKGDYVPLCCWTDEKER</sequence>
<proteinExistence type="predicted"/>
<evidence type="ECO:0000313" key="2">
    <source>
        <dbReference type="EMBL" id="KAG2404479.1"/>
    </source>
</evidence>
<organism evidence="2 3">
    <name type="scientific">Phaseolus angularis</name>
    <name type="common">Azuki bean</name>
    <name type="synonym">Vigna angularis</name>
    <dbReference type="NCBI Taxonomy" id="3914"/>
    <lineage>
        <taxon>Eukaryota</taxon>
        <taxon>Viridiplantae</taxon>
        <taxon>Streptophyta</taxon>
        <taxon>Embryophyta</taxon>
        <taxon>Tracheophyta</taxon>
        <taxon>Spermatophyta</taxon>
        <taxon>Magnoliopsida</taxon>
        <taxon>eudicotyledons</taxon>
        <taxon>Gunneridae</taxon>
        <taxon>Pentapetalae</taxon>
        <taxon>rosids</taxon>
        <taxon>fabids</taxon>
        <taxon>Fabales</taxon>
        <taxon>Fabaceae</taxon>
        <taxon>Papilionoideae</taxon>
        <taxon>50 kb inversion clade</taxon>
        <taxon>NPAAA clade</taxon>
        <taxon>indigoferoid/millettioid clade</taxon>
        <taxon>Phaseoleae</taxon>
        <taxon>Vigna</taxon>
    </lineage>
</organism>
<dbReference type="Proteomes" id="UP000743370">
    <property type="component" value="Unassembled WGS sequence"/>
</dbReference>
<reference evidence="2 3" key="1">
    <citation type="submission" date="2020-05" db="EMBL/GenBank/DDBJ databases">
        <title>Vigna angularis (adzuki bean) Var. LongXiaoDou No. 4 denovo assembly.</title>
        <authorList>
            <person name="Xiang H."/>
        </authorList>
    </citation>
    <scope>NUCLEOTIDE SEQUENCE [LARGE SCALE GENOMIC DNA]</scope>
    <source>
        <tissue evidence="2">Leaf</tissue>
    </source>
</reference>
<protein>
    <submittedName>
        <fullName evidence="2">Uncharacterized protein</fullName>
    </submittedName>
</protein>
<accession>A0A8T0KYJ1</accession>
<gene>
    <name evidence="2" type="ORF">HKW66_Vig0114010</name>
</gene>
<feature type="region of interest" description="Disordered" evidence="1">
    <location>
        <begin position="51"/>
        <end position="71"/>
    </location>
</feature>